<evidence type="ECO:0000313" key="3">
    <source>
        <dbReference type="EMBL" id="ADA66514.1"/>
    </source>
</evidence>
<dbReference type="KEGG" id="tnp:Tnap_0415"/>
<keyword evidence="3" id="KW-0808">Transferase</keyword>
<dbReference type="SUPFAM" id="SSF54631">
    <property type="entry name" value="CBS-domain pair"/>
    <property type="match status" value="1"/>
</dbReference>
<feature type="domain" description="CBS" evidence="2">
    <location>
        <begin position="65"/>
        <end position="123"/>
    </location>
</feature>
<evidence type="ECO:0000256" key="1">
    <source>
        <dbReference type="PROSITE-ProRule" id="PRU00703"/>
    </source>
</evidence>
<dbReference type="Proteomes" id="UP000000940">
    <property type="component" value="Chromosome"/>
</dbReference>
<dbReference type="RefSeq" id="WP_012895968.1">
    <property type="nucleotide sequence ID" value="NC_013642.1"/>
</dbReference>
<dbReference type="InterPro" id="IPR000644">
    <property type="entry name" value="CBS_dom"/>
</dbReference>
<dbReference type="Pfam" id="PF00483">
    <property type="entry name" value="NTP_transferase"/>
    <property type="match status" value="1"/>
</dbReference>
<dbReference type="Pfam" id="PF00571">
    <property type="entry name" value="CBS"/>
    <property type="match status" value="2"/>
</dbReference>
<reference evidence="3 4" key="1">
    <citation type="submission" date="2009-12" db="EMBL/GenBank/DDBJ databases">
        <title>Complete sequence of Thermotoga petrophila RKU-1.</title>
        <authorList>
            <consortium name="US DOE Joint Genome Institute"/>
            <person name="Lucas S."/>
            <person name="Copeland A."/>
            <person name="Lapidus A."/>
            <person name="Glavina del Rio T."/>
            <person name="Dalin E."/>
            <person name="Tice H."/>
            <person name="Bruce D."/>
            <person name="Goodwin L."/>
            <person name="Pitluck S."/>
            <person name="Munk A.C."/>
            <person name="Brettin T."/>
            <person name="Detter J.C."/>
            <person name="Han C."/>
            <person name="Tapia R."/>
            <person name="Larimer F."/>
            <person name="Land M."/>
            <person name="Hauser L."/>
            <person name="Kyrpides N."/>
            <person name="Mikhailova N."/>
            <person name="Nelson K.E."/>
            <person name="Gogarten J.P."/>
            <person name="Noll K.M."/>
        </authorList>
    </citation>
    <scope>NUCLEOTIDE SEQUENCE [LARGE SCALE GENOMIC DNA]</scope>
    <source>
        <strain evidence="4">ATCC BAA-489 / DSM 13996 / JCM 10882 / RKU-10</strain>
    </source>
</reference>
<dbReference type="PROSITE" id="PS51371">
    <property type="entry name" value="CBS"/>
    <property type="match status" value="2"/>
</dbReference>
<dbReference type="HOGENOM" id="CLU_045375_0_0_0"/>
<dbReference type="PANTHER" id="PTHR22572">
    <property type="entry name" value="SUGAR-1-PHOSPHATE GUANYL TRANSFERASE"/>
    <property type="match status" value="1"/>
</dbReference>
<dbReference type="InterPro" id="IPR050486">
    <property type="entry name" value="Mannose-1P_guanyltransferase"/>
</dbReference>
<evidence type="ECO:0000259" key="2">
    <source>
        <dbReference type="PROSITE" id="PS51371"/>
    </source>
</evidence>
<dbReference type="GO" id="GO:0016740">
    <property type="term" value="F:transferase activity"/>
    <property type="evidence" value="ECO:0007669"/>
    <property type="project" value="UniProtKB-KW"/>
</dbReference>
<gene>
    <name evidence="3" type="ordered locus">Tnap_0415</name>
</gene>
<dbReference type="AlphaFoldDB" id="D2C6C8"/>
<dbReference type="EMBL" id="CP001839">
    <property type="protein sequence ID" value="ADA66514.1"/>
    <property type="molecule type" value="Genomic_DNA"/>
</dbReference>
<dbReference type="InterPro" id="IPR046342">
    <property type="entry name" value="CBS_dom_sf"/>
</dbReference>
<dbReference type="SUPFAM" id="SSF53448">
    <property type="entry name" value="Nucleotide-diphospho-sugar transferases"/>
    <property type="match status" value="1"/>
</dbReference>
<keyword evidence="1" id="KW-0129">CBS domain</keyword>
<accession>D2C6C8</accession>
<proteinExistence type="predicted"/>
<protein>
    <submittedName>
        <fullName evidence="3">Nucleotidyl transferase</fullName>
    </submittedName>
</protein>
<evidence type="ECO:0000313" key="4">
    <source>
        <dbReference type="Proteomes" id="UP000000940"/>
    </source>
</evidence>
<dbReference type="Gene3D" id="3.10.580.10">
    <property type="entry name" value="CBS-domain"/>
    <property type="match status" value="1"/>
</dbReference>
<name>D2C6C8_THEP2</name>
<dbReference type="InterPro" id="IPR029044">
    <property type="entry name" value="Nucleotide-diphossugar_trans"/>
</dbReference>
<sequence>MKIEKVLINPNSTIRDAINQLNETALQILVVCNQQNQIIGIITDGDIRRAIIKGVSLDEKVKNIMNKNPKFLKIGFTEEMAKQTFLKYGVKRIPIVDDDMRVVDVLKIEDFIEIKKKIKSNYVVIMAGGRGKRLDPITKIIPKPLLLVGEKTMVEHIIKRFADWGFTKFILTLHYKKEMIKAYIDSLKLPYEIHYVEEDYPMGTAGGLKLVFNRFNIEDTMIVTNCDILVDVNFESVMEFHKEKQAAVTIIGAIINTSIPYGVLKVNDGILEKLEEKPSIDMIINTGIYVIEPLKVKSIFEGEEYLDMTDFLEKLRSSGKIVAVYPHHGEFLDIGQKKLYRNLLGI</sequence>
<keyword evidence="4" id="KW-1185">Reference proteome</keyword>
<feature type="domain" description="CBS" evidence="2">
    <location>
        <begin position="1"/>
        <end position="59"/>
    </location>
</feature>
<dbReference type="Gene3D" id="3.90.550.10">
    <property type="entry name" value="Spore Coat Polysaccharide Biosynthesis Protein SpsA, Chain A"/>
    <property type="match status" value="1"/>
</dbReference>
<dbReference type="SMART" id="SM00116">
    <property type="entry name" value="CBS"/>
    <property type="match status" value="2"/>
</dbReference>
<organism evidence="3 4">
    <name type="scientific">Thermotoga petrophila (strain ATCC BAA-489 / DSM 13996 / JCM 10882 / RKU-10)</name>
    <name type="common">Thermotoga naphthophila</name>
    <dbReference type="NCBI Taxonomy" id="590168"/>
    <lineage>
        <taxon>Bacteria</taxon>
        <taxon>Thermotogati</taxon>
        <taxon>Thermotogota</taxon>
        <taxon>Thermotogae</taxon>
        <taxon>Thermotogales</taxon>
        <taxon>Thermotogaceae</taxon>
        <taxon>Thermotoga</taxon>
    </lineage>
</organism>
<dbReference type="InterPro" id="IPR005835">
    <property type="entry name" value="NTP_transferase_dom"/>
</dbReference>